<comment type="caution">
    <text evidence="2">The sequence shown here is derived from an EMBL/GenBank/DDBJ whole genome shotgun (WGS) entry which is preliminary data.</text>
</comment>
<dbReference type="CDD" id="cd03192">
    <property type="entry name" value="GST_C_Sigma_like"/>
    <property type="match status" value="1"/>
</dbReference>
<dbReference type="Gene3D" id="1.20.1050.10">
    <property type="match status" value="1"/>
</dbReference>
<dbReference type="RefSeq" id="WP_247621253.1">
    <property type="nucleotide sequence ID" value="NZ_JAHXCZ010000004.1"/>
</dbReference>
<proteinExistence type="predicted"/>
<dbReference type="InterPro" id="IPR036282">
    <property type="entry name" value="Glutathione-S-Trfase_C_sf"/>
</dbReference>
<evidence type="ECO:0000313" key="2">
    <source>
        <dbReference type="EMBL" id="MCT8505977.1"/>
    </source>
</evidence>
<evidence type="ECO:0000313" key="3">
    <source>
        <dbReference type="Proteomes" id="UP001145353"/>
    </source>
</evidence>
<reference evidence="2" key="2">
    <citation type="journal article" date="2022" name="Syst. Appl. Microbiol.">
        <title>Chromohalobacter moromii sp. nov., a moderately halophilic bacterium isolated from lupine-based moromi fermentation.</title>
        <authorList>
            <person name="Lulf R.H."/>
            <person name="Hilgarth M."/>
            <person name="Ehrmann M.A."/>
        </authorList>
    </citation>
    <scope>NUCLEOTIDE SEQUENCE</scope>
    <source>
        <strain evidence="2">TMW 2.2304</strain>
    </source>
</reference>
<dbReference type="Pfam" id="PF14497">
    <property type="entry name" value="GST_C_3"/>
    <property type="match status" value="1"/>
</dbReference>
<sequence>MQYELYYWPGIPGRGEYVRLALEAAGADYVDVAREREDGVSAIGDLLEGEAAPFEAYPPFAPPILKAQERLVSHVANILRFLGPRLDLVPDDEASRDWVHGLQLTMTDFIAEIHDVHHPIGSSLYYEEQQDEARRRSHVFRQERLGKFLGYFEDVLARNPAGKRYLVGDALSYVDLSLFQTVSGLRYAMPRAMAAQAPSIPGIMALSERVSALPRIATYLRSARRQAFNEDGIFRHYLELDAD</sequence>
<feature type="domain" description="GST C-terminal" evidence="1">
    <location>
        <begin position="92"/>
        <end position="240"/>
    </location>
</feature>
<organism evidence="2 3">
    <name type="scientific">Chromohalobacter moromii</name>
    <dbReference type="NCBI Taxonomy" id="2860329"/>
    <lineage>
        <taxon>Bacteria</taxon>
        <taxon>Pseudomonadati</taxon>
        <taxon>Pseudomonadota</taxon>
        <taxon>Gammaproteobacteria</taxon>
        <taxon>Oceanospirillales</taxon>
        <taxon>Halomonadaceae</taxon>
        <taxon>Chromohalobacter</taxon>
    </lineage>
</organism>
<accession>A0A9X3AXX9</accession>
<dbReference type="InterPro" id="IPR050213">
    <property type="entry name" value="GST_superfamily"/>
</dbReference>
<dbReference type="InterPro" id="IPR004046">
    <property type="entry name" value="GST_C"/>
</dbReference>
<protein>
    <submittedName>
        <fullName evidence="2">Glutathione S-transferase family protein</fullName>
    </submittedName>
</protein>
<dbReference type="EMBL" id="JAHXDE010000004">
    <property type="protein sequence ID" value="MCT8505977.1"/>
    <property type="molecule type" value="Genomic_DNA"/>
</dbReference>
<reference evidence="2" key="1">
    <citation type="submission" date="2021-07" db="EMBL/GenBank/DDBJ databases">
        <authorList>
            <person name="Luelf R.H."/>
        </authorList>
    </citation>
    <scope>NUCLEOTIDE SEQUENCE</scope>
    <source>
        <strain evidence="2">TMW 2.2304</strain>
    </source>
</reference>
<dbReference type="GO" id="GO:0006749">
    <property type="term" value="P:glutathione metabolic process"/>
    <property type="evidence" value="ECO:0007669"/>
    <property type="project" value="TreeGrafter"/>
</dbReference>
<dbReference type="InterPro" id="IPR010987">
    <property type="entry name" value="Glutathione-S-Trfase_C-like"/>
</dbReference>
<gene>
    <name evidence="2" type="ORF">KZO87_11375</name>
</gene>
<dbReference type="PROSITE" id="PS50405">
    <property type="entry name" value="GST_CTER"/>
    <property type="match status" value="1"/>
</dbReference>
<dbReference type="PANTHER" id="PTHR11571:SF263">
    <property type="entry name" value="GLUTATHIONE S-TRANSFERASE"/>
    <property type="match status" value="1"/>
</dbReference>
<dbReference type="Gene3D" id="3.40.30.10">
    <property type="entry name" value="Glutaredoxin"/>
    <property type="match status" value="1"/>
</dbReference>
<evidence type="ECO:0000259" key="1">
    <source>
        <dbReference type="PROSITE" id="PS50405"/>
    </source>
</evidence>
<dbReference type="Proteomes" id="UP001145353">
    <property type="component" value="Unassembled WGS sequence"/>
</dbReference>
<dbReference type="SUPFAM" id="SSF47616">
    <property type="entry name" value="GST C-terminal domain-like"/>
    <property type="match status" value="1"/>
</dbReference>
<dbReference type="GO" id="GO:0004364">
    <property type="term" value="F:glutathione transferase activity"/>
    <property type="evidence" value="ECO:0007669"/>
    <property type="project" value="TreeGrafter"/>
</dbReference>
<dbReference type="SUPFAM" id="SSF52833">
    <property type="entry name" value="Thioredoxin-like"/>
    <property type="match status" value="1"/>
</dbReference>
<keyword evidence="3" id="KW-1185">Reference proteome</keyword>
<name>A0A9X3AXX9_9GAMM</name>
<dbReference type="AlphaFoldDB" id="A0A9X3AXX9"/>
<dbReference type="PANTHER" id="PTHR11571">
    <property type="entry name" value="GLUTATHIONE S-TRANSFERASE"/>
    <property type="match status" value="1"/>
</dbReference>
<dbReference type="InterPro" id="IPR036249">
    <property type="entry name" value="Thioredoxin-like_sf"/>
</dbReference>